<evidence type="ECO:0000313" key="2">
    <source>
        <dbReference type="Proteomes" id="UP000520767"/>
    </source>
</evidence>
<dbReference type="RefSeq" id="WP_184815946.1">
    <property type="nucleotide sequence ID" value="NZ_JACHJQ010000011.1"/>
</dbReference>
<name>A0A7W7QEB9_9PSEU</name>
<dbReference type="Proteomes" id="UP000520767">
    <property type="component" value="Unassembled WGS sequence"/>
</dbReference>
<keyword evidence="2" id="KW-1185">Reference proteome</keyword>
<accession>A0A7W7QEB9</accession>
<evidence type="ECO:0000313" key="1">
    <source>
        <dbReference type="EMBL" id="MBB4911958.1"/>
    </source>
</evidence>
<comment type="caution">
    <text evidence="1">The sequence shown here is derived from an EMBL/GenBank/DDBJ whole genome shotgun (WGS) entry which is preliminary data.</text>
</comment>
<dbReference type="AlphaFoldDB" id="A0A7W7QEB9"/>
<gene>
    <name evidence="1" type="ORF">FHR82_008229</name>
</gene>
<proteinExistence type="predicted"/>
<reference evidence="1 2" key="1">
    <citation type="submission" date="2020-08" db="EMBL/GenBank/DDBJ databases">
        <title>Genomic Encyclopedia of Type Strains, Phase III (KMG-III): the genomes of soil and plant-associated and newly described type strains.</title>
        <authorList>
            <person name="Whitman W."/>
        </authorList>
    </citation>
    <scope>NUCLEOTIDE SEQUENCE [LARGE SCALE GENOMIC DNA]</scope>
    <source>
        <strain evidence="1 2">CECT 8960</strain>
    </source>
</reference>
<protein>
    <submittedName>
        <fullName evidence="1">Uncharacterized protein</fullName>
    </submittedName>
</protein>
<organism evidence="1 2">
    <name type="scientific">Actinophytocola algeriensis</name>
    <dbReference type="NCBI Taxonomy" id="1768010"/>
    <lineage>
        <taxon>Bacteria</taxon>
        <taxon>Bacillati</taxon>
        <taxon>Actinomycetota</taxon>
        <taxon>Actinomycetes</taxon>
        <taxon>Pseudonocardiales</taxon>
        <taxon>Pseudonocardiaceae</taxon>
    </lineage>
</organism>
<dbReference type="EMBL" id="JACHJQ010000011">
    <property type="protein sequence ID" value="MBB4911958.1"/>
    <property type="molecule type" value="Genomic_DNA"/>
</dbReference>
<sequence length="72" mass="7615">MSAQETWEVPVVDALDRERTLVVTVSDGRVAVVPPPGEGFYLPAQSVWQLHEAVRAAAIVAMKAGNGSRVAG</sequence>